<accession>A0ABY9RHZ5</accession>
<gene>
    <name evidence="1" type="ORF">RF679_00755</name>
</gene>
<evidence type="ECO:0000313" key="1">
    <source>
        <dbReference type="EMBL" id="WMW80825.1"/>
    </source>
</evidence>
<dbReference type="RefSeq" id="WP_309482316.1">
    <property type="nucleotide sequence ID" value="NZ_CP133720.1"/>
</dbReference>
<proteinExistence type="predicted"/>
<dbReference type="EMBL" id="CP133720">
    <property type="protein sequence ID" value="WMW80825.1"/>
    <property type="molecule type" value="Genomic_DNA"/>
</dbReference>
<evidence type="ECO:0000313" key="2">
    <source>
        <dbReference type="Proteomes" id="UP001181355"/>
    </source>
</evidence>
<protein>
    <recommendedName>
        <fullName evidence="3">DUF4296 domain-containing protein</fullName>
    </recommendedName>
</protein>
<name>A0ABY9RHZ5_9BURK</name>
<organism evidence="1 2">
    <name type="scientific">Undibacterium cyanobacteriorum</name>
    <dbReference type="NCBI Taxonomy" id="3073561"/>
    <lineage>
        <taxon>Bacteria</taxon>
        <taxon>Pseudomonadati</taxon>
        <taxon>Pseudomonadota</taxon>
        <taxon>Betaproteobacteria</taxon>
        <taxon>Burkholderiales</taxon>
        <taxon>Oxalobacteraceae</taxon>
        <taxon>Undibacterium</taxon>
    </lineage>
</organism>
<reference evidence="1" key="1">
    <citation type="submission" date="2023-09" db="EMBL/GenBank/DDBJ databases">
        <title>Undibacterium sp. 20NA77.5 isolated from freshwater.</title>
        <authorList>
            <person name="Le V."/>
            <person name="Ko S.-R."/>
            <person name="Ahn C.-Y."/>
            <person name="Oh H.-M."/>
        </authorList>
    </citation>
    <scope>NUCLEOTIDE SEQUENCE</scope>
    <source>
        <strain evidence="1">20NA77.5</strain>
    </source>
</reference>
<evidence type="ECO:0008006" key="3">
    <source>
        <dbReference type="Google" id="ProtNLM"/>
    </source>
</evidence>
<sequence>MRLDESTDEDEIYLFERVVVHLQSRHMYSQDDAVALVNGYYANFTDHTFCERFNIPVQSVEFFCHIEAVSMADRVHYYQGLGHTPDEQAFVEWQRRFEKLRD</sequence>
<dbReference type="Proteomes" id="UP001181355">
    <property type="component" value="Chromosome"/>
</dbReference>
<keyword evidence="2" id="KW-1185">Reference proteome</keyword>